<organism evidence="2 3">
    <name type="scientific">Candidatus Kerfeldbacteria bacterium RIFCSPHIGHO2_02_FULL_42_14</name>
    <dbReference type="NCBI Taxonomy" id="1798540"/>
    <lineage>
        <taxon>Bacteria</taxon>
        <taxon>Candidatus Kerfeldiibacteriota</taxon>
    </lineage>
</organism>
<keyword evidence="1" id="KW-0812">Transmembrane</keyword>
<accession>A0A1G2APZ6</accession>
<dbReference type="InterPro" id="IPR007332">
    <property type="entry name" value="DUF411"/>
</dbReference>
<dbReference type="STRING" id="1798540.A3B74_04600"/>
<proteinExistence type="predicted"/>
<dbReference type="Pfam" id="PF04214">
    <property type="entry name" value="DUF411"/>
    <property type="match status" value="1"/>
</dbReference>
<reference evidence="2 3" key="1">
    <citation type="journal article" date="2016" name="Nat. Commun.">
        <title>Thousands of microbial genomes shed light on interconnected biogeochemical processes in an aquifer system.</title>
        <authorList>
            <person name="Anantharaman K."/>
            <person name="Brown C.T."/>
            <person name="Hug L.A."/>
            <person name="Sharon I."/>
            <person name="Castelle C.J."/>
            <person name="Probst A.J."/>
            <person name="Thomas B.C."/>
            <person name="Singh A."/>
            <person name="Wilkins M.J."/>
            <person name="Karaoz U."/>
            <person name="Brodie E.L."/>
            <person name="Williams K.H."/>
            <person name="Hubbard S.S."/>
            <person name="Banfield J.F."/>
        </authorList>
    </citation>
    <scope>NUCLEOTIDE SEQUENCE [LARGE SCALE GENOMIC DNA]</scope>
</reference>
<keyword evidence="1" id="KW-0472">Membrane</keyword>
<dbReference type="EMBL" id="MHKB01000013">
    <property type="protein sequence ID" value="OGY78629.1"/>
    <property type="molecule type" value="Genomic_DNA"/>
</dbReference>
<gene>
    <name evidence="2" type="ORF">A3B74_04600</name>
</gene>
<evidence type="ECO:0000256" key="1">
    <source>
        <dbReference type="SAM" id="Phobius"/>
    </source>
</evidence>
<keyword evidence="1" id="KW-1133">Transmembrane helix</keyword>
<name>A0A1G2APZ6_9BACT</name>
<protein>
    <recommendedName>
        <fullName evidence="4">CopG family transcriptional regulator</fullName>
    </recommendedName>
</protein>
<dbReference type="AlphaFoldDB" id="A0A1G2APZ6"/>
<dbReference type="Proteomes" id="UP000177165">
    <property type="component" value="Unassembled WGS sequence"/>
</dbReference>
<evidence type="ECO:0008006" key="4">
    <source>
        <dbReference type="Google" id="ProtNLM"/>
    </source>
</evidence>
<feature type="transmembrane region" description="Helical" evidence="1">
    <location>
        <begin position="7"/>
        <end position="25"/>
    </location>
</feature>
<comment type="caution">
    <text evidence="2">The sequence shown here is derived from an EMBL/GenBank/DDBJ whole genome shotgun (WGS) entry which is preliminary data.</text>
</comment>
<evidence type="ECO:0000313" key="3">
    <source>
        <dbReference type="Proteomes" id="UP000177165"/>
    </source>
</evidence>
<sequence length="166" mass="18087">MNTKQRYGLSAVVLIGLLVAAGFFLSDRSGADNPQTPSKLAGVKGVLYKSLTCGCCENYVKYLQKKGMQIEVKNQTKDSDLAAIKNQYNIPPEEQSCHTLKVGDYFVEGHVPAEVIEKLVTEKSAIAGIALPDMPAGSPGMPGKKQGAFKIDQLSKDNQWSTYTEW</sequence>
<evidence type="ECO:0000313" key="2">
    <source>
        <dbReference type="EMBL" id="OGY78629.1"/>
    </source>
</evidence>